<evidence type="ECO:0000256" key="1">
    <source>
        <dbReference type="SAM" id="MobiDB-lite"/>
    </source>
</evidence>
<name>A0ABP9TPT1_9MICC</name>
<feature type="compositionally biased region" description="Basic and acidic residues" evidence="1">
    <location>
        <begin position="36"/>
        <end position="56"/>
    </location>
</feature>
<proteinExistence type="predicted"/>
<gene>
    <name evidence="2" type="ORF">GCM10025778_15230</name>
</gene>
<dbReference type="RefSeq" id="WP_345467412.1">
    <property type="nucleotide sequence ID" value="NZ_BAABLK010000025.1"/>
</dbReference>
<accession>A0ABP9TPT1</accession>
<feature type="region of interest" description="Disordered" evidence="1">
    <location>
        <begin position="1"/>
        <end position="56"/>
    </location>
</feature>
<evidence type="ECO:0000313" key="2">
    <source>
        <dbReference type="EMBL" id="GAA5226990.1"/>
    </source>
</evidence>
<feature type="compositionally biased region" description="Basic and acidic residues" evidence="1">
    <location>
        <begin position="1"/>
        <end position="16"/>
    </location>
</feature>
<organism evidence="2 3">
    <name type="scientific">Paeniglutamicibacter antarcticus</name>
    <dbReference type="NCBI Taxonomy" id="494023"/>
    <lineage>
        <taxon>Bacteria</taxon>
        <taxon>Bacillati</taxon>
        <taxon>Actinomycetota</taxon>
        <taxon>Actinomycetes</taxon>
        <taxon>Micrococcales</taxon>
        <taxon>Micrococcaceae</taxon>
        <taxon>Paeniglutamicibacter</taxon>
    </lineage>
</organism>
<sequence>MDQRLNSDTEEHRETSQETNPWLEAARSVPAPQGTEAKHPVPETPLEEERRVEAEPEPHRAVLVAAHGGAGTTTWSHILGAVDGGNIEHWVSTREPEDIPAVLVLRASVEGISTAKSLLALHGVDAFAAALVVPAAPGKLPRRITSELRILGGAINLIHAPWVPDLLLKRASNATPSDLSPKELTKLTTMLTNQGIHTQGETP</sequence>
<evidence type="ECO:0000313" key="3">
    <source>
        <dbReference type="Proteomes" id="UP001501257"/>
    </source>
</evidence>
<dbReference type="Proteomes" id="UP001501257">
    <property type="component" value="Unassembled WGS sequence"/>
</dbReference>
<keyword evidence="3" id="KW-1185">Reference proteome</keyword>
<dbReference type="EMBL" id="BAABLK010000025">
    <property type="protein sequence ID" value="GAA5226990.1"/>
    <property type="molecule type" value="Genomic_DNA"/>
</dbReference>
<protein>
    <submittedName>
        <fullName evidence="2">Uncharacterized protein</fullName>
    </submittedName>
</protein>
<comment type="caution">
    <text evidence="2">The sequence shown here is derived from an EMBL/GenBank/DDBJ whole genome shotgun (WGS) entry which is preliminary data.</text>
</comment>
<reference evidence="3" key="1">
    <citation type="journal article" date="2019" name="Int. J. Syst. Evol. Microbiol.">
        <title>The Global Catalogue of Microorganisms (GCM) 10K type strain sequencing project: providing services to taxonomists for standard genome sequencing and annotation.</title>
        <authorList>
            <consortium name="The Broad Institute Genomics Platform"/>
            <consortium name="The Broad Institute Genome Sequencing Center for Infectious Disease"/>
            <person name="Wu L."/>
            <person name="Ma J."/>
        </authorList>
    </citation>
    <scope>NUCLEOTIDE SEQUENCE [LARGE SCALE GENOMIC DNA]</scope>
    <source>
        <strain evidence="3">JCM 18952</strain>
    </source>
</reference>